<dbReference type="InterPro" id="IPR036420">
    <property type="entry name" value="BRCT_dom_sf"/>
</dbReference>
<dbReference type="PANTHER" id="PTHR23196">
    <property type="entry name" value="PAX TRANSCRIPTION ACTIVATION DOMAIN INTERACTING PROTEIN"/>
    <property type="match status" value="1"/>
</dbReference>
<keyword evidence="2" id="KW-0227">DNA damage</keyword>
<evidence type="ECO:0000313" key="9">
    <source>
        <dbReference type="Proteomes" id="UP001476798"/>
    </source>
</evidence>
<feature type="chain" id="PRO_5047182426" description="PAX-interacting protein 1" evidence="6">
    <location>
        <begin position="22"/>
        <end position="140"/>
    </location>
</feature>
<accession>A0ABV0Q3Y3</accession>
<feature type="signal peptide" evidence="6">
    <location>
        <begin position="1"/>
        <end position="21"/>
    </location>
</feature>
<name>A0ABV0Q3Y3_9TELE</name>
<organism evidence="8 9">
    <name type="scientific">Goodea atripinnis</name>
    <dbReference type="NCBI Taxonomy" id="208336"/>
    <lineage>
        <taxon>Eukaryota</taxon>
        <taxon>Metazoa</taxon>
        <taxon>Chordata</taxon>
        <taxon>Craniata</taxon>
        <taxon>Vertebrata</taxon>
        <taxon>Euteleostomi</taxon>
        <taxon>Actinopterygii</taxon>
        <taxon>Neopterygii</taxon>
        <taxon>Teleostei</taxon>
        <taxon>Neoteleostei</taxon>
        <taxon>Acanthomorphata</taxon>
        <taxon>Ovalentaria</taxon>
        <taxon>Atherinomorphae</taxon>
        <taxon>Cyprinodontiformes</taxon>
        <taxon>Goodeidae</taxon>
        <taxon>Goodea</taxon>
    </lineage>
</organism>
<protein>
    <recommendedName>
        <fullName evidence="4">PAX-interacting protein 1</fullName>
    </recommendedName>
    <alternativeName>
        <fullName evidence="5">PAX transactivation activation domain-interacting protein</fullName>
    </alternativeName>
</protein>
<evidence type="ECO:0000256" key="3">
    <source>
        <dbReference type="ARBA" id="ARBA00023242"/>
    </source>
</evidence>
<gene>
    <name evidence="8" type="primary">PAXIP1_3</name>
    <name evidence="8" type="ORF">GOODEAATRI_033553</name>
</gene>
<reference evidence="8 9" key="1">
    <citation type="submission" date="2021-06" db="EMBL/GenBank/DDBJ databases">
        <authorList>
            <person name="Palmer J.M."/>
        </authorList>
    </citation>
    <scope>NUCLEOTIDE SEQUENCE [LARGE SCALE GENOMIC DNA]</scope>
    <source>
        <strain evidence="8 9">GA_2019</strain>
        <tissue evidence="8">Muscle</tissue>
    </source>
</reference>
<proteinExistence type="predicted"/>
<dbReference type="Proteomes" id="UP001476798">
    <property type="component" value="Unassembled WGS sequence"/>
</dbReference>
<dbReference type="Pfam" id="PF16770">
    <property type="entry name" value="RTT107_BRCT_5"/>
    <property type="match status" value="1"/>
</dbReference>
<feature type="non-terminal residue" evidence="8">
    <location>
        <position position="1"/>
    </location>
</feature>
<keyword evidence="9" id="KW-1185">Reference proteome</keyword>
<dbReference type="InterPro" id="IPR051579">
    <property type="entry name" value="DDR_Transcriptional_Reg"/>
</dbReference>
<evidence type="ECO:0000313" key="8">
    <source>
        <dbReference type="EMBL" id="MEQ2190221.1"/>
    </source>
</evidence>
<evidence type="ECO:0000256" key="5">
    <source>
        <dbReference type="ARBA" id="ARBA00030146"/>
    </source>
</evidence>
<evidence type="ECO:0000256" key="6">
    <source>
        <dbReference type="SAM" id="SignalP"/>
    </source>
</evidence>
<dbReference type="Gene3D" id="3.40.50.10190">
    <property type="entry name" value="BRCT domain"/>
    <property type="match status" value="1"/>
</dbReference>
<sequence>PQSGQEVLCFRLMWLSFCLRCVEPPAAPEAEDLRFCQPTFKQEGQRLHALGGEVAESSQKATHLLASKVTRTVKFLTAMSVVKYITTPEWLEESWRSQKFVDEQSYTLRDAEAEVLFSFSLEESLKRAHSAPLFKVGPMF</sequence>
<dbReference type="EMBL" id="JAHRIO010097047">
    <property type="protein sequence ID" value="MEQ2190221.1"/>
    <property type="molecule type" value="Genomic_DNA"/>
</dbReference>
<evidence type="ECO:0000256" key="1">
    <source>
        <dbReference type="ARBA" id="ARBA00004123"/>
    </source>
</evidence>
<dbReference type="PROSITE" id="PS50172">
    <property type="entry name" value="BRCT"/>
    <property type="match status" value="1"/>
</dbReference>
<dbReference type="InterPro" id="IPR001357">
    <property type="entry name" value="BRCT_dom"/>
</dbReference>
<comment type="subcellular location">
    <subcellularLocation>
        <location evidence="1">Nucleus</location>
    </subcellularLocation>
</comment>
<evidence type="ECO:0000256" key="2">
    <source>
        <dbReference type="ARBA" id="ARBA00022763"/>
    </source>
</evidence>
<comment type="caution">
    <text evidence="8">The sequence shown here is derived from an EMBL/GenBank/DDBJ whole genome shotgun (WGS) entry which is preliminary data.</text>
</comment>
<keyword evidence="3" id="KW-0539">Nucleus</keyword>
<feature type="domain" description="BRCT" evidence="7">
    <location>
        <begin position="47"/>
        <end position="108"/>
    </location>
</feature>
<keyword evidence="6" id="KW-0732">Signal</keyword>
<dbReference type="SUPFAM" id="SSF52113">
    <property type="entry name" value="BRCT domain"/>
    <property type="match status" value="1"/>
</dbReference>
<evidence type="ECO:0000259" key="7">
    <source>
        <dbReference type="PROSITE" id="PS50172"/>
    </source>
</evidence>
<dbReference type="PANTHER" id="PTHR23196:SF1">
    <property type="entry name" value="PAX-INTERACTING PROTEIN 1"/>
    <property type="match status" value="1"/>
</dbReference>
<evidence type="ECO:0000256" key="4">
    <source>
        <dbReference type="ARBA" id="ARBA00023858"/>
    </source>
</evidence>